<evidence type="ECO:0000313" key="2">
    <source>
        <dbReference type="EMBL" id="MPC63282.1"/>
    </source>
</evidence>
<dbReference type="EMBL" id="VSRR010020616">
    <property type="protein sequence ID" value="MPC63282.1"/>
    <property type="molecule type" value="Genomic_DNA"/>
</dbReference>
<gene>
    <name evidence="2" type="ORF">E2C01_057378</name>
</gene>
<feature type="compositionally biased region" description="Low complexity" evidence="1">
    <location>
        <begin position="87"/>
        <end position="96"/>
    </location>
</feature>
<sequence length="125" mass="14362">MNKIPQEEYRHLAELFNQTQEWKEPQVGGNSFNMTGSMPNAVTVQKEQESNTWNDFSGNWPGECNKNQTSLRTPVSQTPNQYKYGNDDNGNNNDNNTVETQYLNLSIGLIQKGCSSIKKFNYRYL</sequence>
<dbReference type="Proteomes" id="UP000324222">
    <property type="component" value="Unassembled WGS sequence"/>
</dbReference>
<organism evidence="2 3">
    <name type="scientific">Portunus trituberculatus</name>
    <name type="common">Swimming crab</name>
    <name type="synonym">Neptunus trituberculatus</name>
    <dbReference type="NCBI Taxonomy" id="210409"/>
    <lineage>
        <taxon>Eukaryota</taxon>
        <taxon>Metazoa</taxon>
        <taxon>Ecdysozoa</taxon>
        <taxon>Arthropoda</taxon>
        <taxon>Crustacea</taxon>
        <taxon>Multicrustacea</taxon>
        <taxon>Malacostraca</taxon>
        <taxon>Eumalacostraca</taxon>
        <taxon>Eucarida</taxon>
        <taxon>Decapoda</taxon>
        <taxon>Pleocyemata</taxon>
        <taxon>Brachyura</taxon>
        <taxon>Eubrachyura</taxon>
        <taxon>Portunoidea</taxon>
        <taxon>Portunidae</taxon>
        <taxon>Portuninae</taxon>
        <taxon>Portunus</taxon>
    </lineage>
</organism>
<name>A0A5B7GWM1_PORTR</name>
<evidence type="ECO:0000256" key="1">
    <source>
        <dbReference type="SAM" id="MobiDB-lite"/>
    </source>
</evidence>
<evidence type="ECO:0000313" key="3">
    <source>
        <dbReference type="Proteomes" id="UP000324222"/>
    </source>
</evidence>
<keyword evidence="3" id="KW-1185">Reference proteome</keyword>
<dbReference type="AlphaFoldDB" id="A0A5B7GWM1"/>
<accession>A0A5B7GWM1</accession>
<protein>
    <submittedName>
        <fullName evidence="2">Uncharacterized protein</fullName>
    </submittedName>
</protein>
<feature type="region of interest" description="Disordered" evidence="1">
    <location>
        <begin position="68"/>
        <end position="97"/>
    </location>
</feature>
<proteinExistence type="predicted"/>
<feature type="compositionally biased region" description="Polar residues" evidence="1">
    <location>
        <begin position="68"/>
        <end position="83"/>
    </location>
</feature>
<reference evidence="2 3" key="1">
    <citation type="submission" date="2019-05" db="EMBL/GenBank/DDBJ databases">
        <title>Another draft genome of Portunus trituberculatus and its Hox gene families provides insights of decapod evolution.</title>
        <authorList>
            <person name="Jeong J.-H."/>
            <person name="Song I."/>
            <person name="Kim S."/>
            <person name="Choi T."/>
            <person name="Kim D."/>
            <person name="Ryu S."/>
            <person name="Kim W."/>
        </authorList>
    </citation>
    <scope>NUCLEOTIDE SEQUENCE [LARGE SCALE GENOMIC DNA]</scope>
    <source>
        <tissue evidence="2">Muscle</tissue>
    </source>
</reference>
<comment type="caution">
    <text evidence="2">The sequence shown here is derived from an EMBL/GenBank/DDBJ whole genome shotgun (WGS) entry which is preliminary data.</text>
</comment>